<keyword evidence="2 3" id="KW-0456">Lyase</keyword>
<dbReference type="EC" id="4.99.1.12" evidence="3"/>
<comment type="catalytic activity">
    <reaction evidence="3">
        <text>Ni(II)-pyridinium-3,5-bisthiocarboxylate mononucleotide = pyridinium-3,5-bisthiocarboxylate mononucleotide + Ni(2+)</text>
        <dbReference type="Rhea" id="RHEA:54784"/>
        <dbReference type="ChEBI" id="CHEBI:49786"/>
        <dbReference type="ChEBI" id="CHEBI:137372"/>
        <dbReference type="ChEBI" id="CHEBI:137373"/>
        <dbReference type="EC" id="4.99.1.12"/>
    </reaction>
</comment>
<reference evidence="4 5" key="1">
    <citation type="submission" date="2024-03" db="EMBL/GenBank/DDBJ databases">
        <title>Human intestinal bacterial collection.</title>
        <authorList>
            <person name="Pauvert C."/>
            <person name="Hitch T.C.A."/>
            <person name="Clavel T."/>
        </authorList>
    </citation>
    <scope>NUCLEOTIDE SEQUENCE [LARGE SCALE GENOMIC DNA]</scope>
    <source>
        <strain evidence="4 5">CLA-AA-H192</strain>
    </source>
</reference>
<organism evidence="4 5">
    <name type="scientific">Faecousia intestinalis</name>
    <dbReference type="NCBI Taxonomy" id="3133167"/>
    <lineage>
        <taxon>Bacteria</taxon>
        <taxon>Bacillati</taxon>
        <taxon>Bacillota</taxon>
        <taxon>Clostridia</taxon>
        <taxon>Eubacteriales</taxon>
        <taxon>Oscillospiraceae</taxon>
        <taxon>Faecousia</taxon>
    </lineage>
</organism>
<evidence type="ECO:0000313" key="5">
    <source>
        <dbReference type="Proteomes" id="UP001491552"/>
    </source>
</evidence>
<dbReference type="EMBL" id="JBBMFF010000147">
    <property type="protein sequence ID" value="MEQ2510360.1"/>
    <property type="molecule type" value="Genomic_DNA"/>
</dbReference>
<evidence type="ECO:0000256" key="3">
    <source>
        <dbReference type="HAMAP-Rule" id="MF_01074"/>
    </source>
</evidence>
<name>A0ABV1G4P7_9FIRM</name>
<accession>A0ABV1G4P7</accession>
<dbReference type="HAMAP" id="MF_01074">
    <property type="entry name" value="LarC"/>
    <property type="match status" value="1"/>
</dbReference>
<dbReference type="Gene3D" id="3.30.70.1380">
    <property type="entry name" value="Transcriptional regulatory protein pf0864 domain like"/>
    <property type="match status" value="1"/>
</dbReference>
<comment type="similarity">
    <text evidence="3">Belongs to the LarC family.</text>
</comment>
<keyword evidence="1 3" id="KW-0533">Nickel</keyword>
<gene>
    <name evidence="3 4" type="primary">larC</name>
    <name evidence="4" type="ORF">WMO66_03685</name>
</gene>
<evidence type="ECO:0000256" key="1">
    <source>
        <dbReference type="ARBA" id="ARBA00022596"/>
    </source>
</evidence>
<dbReference type="GO" id="GO:0016829">
    <property type="term" value="F:lyase activity"/>
    <property type="evidence" value="ECO:0007669"/>
    <property type="project" value="UniProtKB-KW"/>
</dbReference>
<sequence length="408" mass="43855">MKTLYLDCGMGAAGDMLTAALLELLPEPKAFLQELNALGIPGVVTTAVRTEKCGVCGTQLSVTVNGAEEESEDVPLAHTHACSHVHEHDHEHAHEHSHSHTGMADIRARIAALPVPQRVRDNILAVYGRLAAAESEAHGRPVDQIHFHEVGTMDALADITAVCLLLERLAPEQIIVSPVHVGSGHVRCAHGILPVPAPATAILLRGVPIYGGHIAGELCTPTGAALLTQFAARFGDMPPMRVEHIGYGMGRKDFSAANCVRALLGETEDSAEDVLELACNLDDMTPEAIGFALERLLEAGALDAWTTPIGMKKSRPGVLLSALCRPEKRQAVLEVFLHDTTTLGVREHRCSRTALQRSVSETDSPWGPVRCKQAGGYGVSRKKYEFDDLARIARETGLSLPELLEKLP</sequence>
<dbReference type="PANTHER" id="PTHR36566">
    <property type="entry name" value="NICKEL INSERTION PROTEIN-RELATED"/>
    <property type="match status" value="1"/>
</dbReference>
<dbReference type="InterPro" id="IPR002822">
    <property type="entry name" value="Ni_insertion"/>
</dbReference>
<dbReference type="NCBIfam" id="TIGR00299">
    <property type="entry name" value="nickel pincer cofactor biosynthesis protein LarC"/>
    <property type="match status" value="1"/>
</dbReference>
<keyword evidence="5" id="KW-1185">Reference proteome</keyword>
<dbReference type="RefSeq" id="WP_349135030.1">
    <property type="nucleotide sequence ID" value="NZ_JBBMFF010000147.1"/>
</dbReference>
<comment type="function">
    <text evidence="3">Involved in the biosynthesis of a nickel-pincer cofactor ((SCS)Ni(II) pincer complex). Binds Ni(2+), and functions in nickel delivery to pyridinium-3,5-bisthiocarboxylic acid mononucleotide (P2TMN), to form the mature cofactor. Is thus probably required for the activation of nickel-pincer cofactor-dependent enzymes.</text>
</comment>
<evidence type="ECO:0000313" key="4">
    <source>
        <dbReference type="EMBL" id="MEQ2510360.1"/>
    </source>
</evidence>
<protein>
    <recommendedName>
        <fullName evidence="3">Pyridinium-3,5-bisthiocarboxylic acid mononucleotide nickel insertion protein</fullName>
        <shortName evidence="3">P2TMN nickel insertion protein</shortName>
        <ecNumber evidence="3">4.99.1.12</ecNumber>
    </recommendedName>
    <alternativeName>
        <fullName evidence="3">Nickel-pincer cofactor biosynthesis protein LarC</fullName>
    </alternativeName>
</protein>
<dbReference type="Proteomes" id="UP001491552">
    <property type="component" value="Unassembled WGS sequence"/>
</dbReference>
<proteinExistence type="inferred from homology"/>
<dbReference type="PANTHER" id="PTHR36566:SF1">
    <property type="entry name" value="PYRIDINIUM-3,5-BISTHIOCARBOXYLIC ACID MONONUCLEOTIDE NICKEL INSERTION PROTEIN"/>
    <property type="match status" value="1"/>
</dbReference>
<dbReference type="Pfam" id="PF01969">
    <property type="entry name" value="Ni_insertion"/>
    <property type="match status" value="1"/>
</dbReference>
<comment type="caution">
    <text evidence="4">The sequence shown here is derived from an EMBL/GenBank/DDBJ whole genome shotgun (WGS) entry which is preliminary data.</text>
</comment>
<evidence type="ECO:0000256" key="2">
    <source>
        <dbReference type="ARBA" id="ARBA00023239"/>
    </source>
</evidence>